<name>A0A0V0QZN2_PSEPJ</name>
<evidence type="ECO:0008006" key="3">
    <source>
        <dbReference type="Google" id="ProtNLM"/>
    </source>
</evidence>
<dbReference type="GO" id="GO:0003676">
    <property type="term" value="F:nucleic acid binding"/>
    <property type="evidence" value="ECO:0007669"/>
    <property type="project" value="InterPro"/>
</dbReference>
<protein>
    <recommendedName>
        <fullName evidence="3">RRM domain-containing protein</fullName>
    </recommendedName>
</protein>
<sequence length="141" mass="16088">MQVEQALNENSSNLENVYISGIDSTVTEMEIAELFRYTTQGETQVKFYENNINNRTRIITEVQLQKEKAVMAHSKLNGQKIKDCVMKLIPQSCMKQLVLTNLPIVFSEKDMYLILNSRTEGLKSITIADDPQELGKTQQKS</sequence>
<proteinExistence type="predicted"/>
<dbReference type="InterPro" id="IPR012677">
    <property type="entry name" value="Nucleotide-bd_a/b_plait_sf"/>
</dbReference>
<reference evidence="1 2" key="1">
    <citation type="journal article" date="2015" name="Sci. Rep.">
        <title>Genome of the facultative scuticociliatosis pathogen Pseudocohnilembus persalinus provides insight into its virulence through horizontal gene transfer.</title>
        <authorList>
            <person name="Xiong J."/>
            <person name="Wang G."/>
            <person name="Cheng J."/>
            <person name="Tian M."/>
            <person name="Pan X."/>
            <person name="Warren A."/>
            <person name="Jiang C."/>
            <person name="Yuan D."/>
            <person name="Miao W."/>
        </authorList>
    </citation>
    <scope>NUCLEOTIDE SEQUENCE [LARGE SCALE GENOMIC DNA]</scope>
    <source>
        <strain evidence="1">36N120E</strain>
    </source>
</reference>
<keyword evidence="2" id="KW-1185">Reference proteome</keyword>
<organism evidence="1 2">
    <name type="scientific">Pseudocohnilembus persalinus</name>
    <name type="common">Ciliate</name>
    <dbReference type="NCBI Taxonomy" id="266149"/>
    <lineage>
        <taxon>Eukaryota</taxon>
        <taxon>Sar</taxon>
        <taxon>Alveolata</taxon>
        <taxon>Ciliophora</taxon>
        <taxon>Intramacronucleata</taxon>
        <taxon>Oligohymenophorea</taxon>
        <taxon>Scuticociliatia</taxon>
        <taxon>Philasterida</taxon>
        <taxon>Pseudocohnilembidae</taxon>
        <taxon>Pseudocohnilembus</taxon>
    </lineage>
</organism>
<evidence type="ECO:0000313" key="1">
    <source>
        <dbReference type="EMBL" id="KRX07710.1"/>
    </source>
</evidence>
<comment type="caution">
    <text evidence="1">The sequence shown here is derived from an EMBL/GenBank/DDBJ whole genome shotgun (WGS) entry which is preliminary data.</text>
</comment>
<dbReference type="Proteomes" id="UP000054937">
    <property type="component" value="Unassembled WGS sequence"/>
</dbReference>
<accession>A0A0V0QZN2</accession>
<dbReference type="OrthoDB" id="10610483at2759"/>
<dbReference type="InterPro" id="IPR035979">
    <property type="entry name" value="RBD_domain_sf"/>
</dbReference>
<dbReference type="AlphaFoldDB" id="A0A0V0QZN2"/>
<dbReference type="EMBL" id="LDAU01000082">
    <property type="protein sequence ID" value="KRX07710.1"/>
    <property type="molecule type" value="Genomic_DNA"/>
</dbReference>
<dbReference type="Gene3D" id="3.30.70.330">
    <property type="match status" value="2"/>
</dbReference>
<dbReference type="InParanoid" id="A0A0V0QZN2"/>
<dbReference type="SUPFAM" id="SSF54928">
    <property type="entry name" value="RNA-binding domain, RBD"/>
    <property type="match status" value="1"/>
</dbReference>
<evidence type="ECO:0000313" key="2">
    <source>
        <dbReference type="Proteomes" id="UP000054937"/>
    </source>
</evidence>
<gene>
    <name evidence="1" type="ORF">PPERSA_11259</name>
</gene>